<sequence>MTLNQHSRQPSALPPQLYSHPTALGWCSLVNLPSLGWRLPFPSSVAHVLAGLRAAARGCCLAGLPPFLHVLAGPHNIPRLGFASPPLPTIPQDPESEASPFQTGGQSQRAAQVAHVGQVAPLPLFQQRLASGRGTTPLAPGVAGVPRARPKSCHRRCILLSENPLQPPRVSWGFGHARILGTSHQGENSLKHKQKSVPAPPAKPRALIRPQEKQE</sequence>
<accession>A0ACB8F1M4</accession>
<name>A0ACB8F1M4_9SAUR</name>
<comment type="caution">
    <text evidence="1">The sequence shown here is derived from an EMBL/GenBank/DDBJ whole genome shotgun (WGS) entry which is preliminary data.</text>
</comment>
<gene>
    <name evidence="1" type="ORF">K3G42_005741</name>
</gene>
<evidence type="ECO:0000313" key="1">
    <source>
        <dbReference type="EMBL" id="KAH7999151.1"/>
    </source>
</evidence>
<evidence type="ECO:0000313" key="2">
    <source>
        <dbReference type="Proteomes" id="UP000827872"/>
    </source>
</evidence>
<keyword evidence="2" id="KW-1185">Reference proteome</keyword>
<reference evidence="1" key="1">
    <citation type="submission" date="2021-08" db="EMBL/GenBank/DDBJ databases">
        <title>The first chromosome-level gecko genome reveals the dynamic sex chromosomes of Neotropical dwarf geckos (Sphaerodactylidae: Sphaerodactylus).</title>
        <authorList>
            <person name="Pinto B.J."/>
            <person name="Keating S.E."/>
            <person name="Gamble T."/>
        </authorList>
    </citation>
    <scope>NUCLEOTIDE SEQUENCE</scope>
    <source>
        <strain evidence="1">TG3544</strain>
    </source>
</reference>
<organism evidence="1 2">
    <name type="scientific">Sphaerodactylus townsendi</name>
    <dbReference type="NCBI Taxonomy" id="933632"/>
    <lineage>
        <taxon>Eukaryota</taxon>
        <taxon>Metazoa</taxon>
        <taxon>Chordata</taxon>
        <taxon>Craniata</taxon>
        <taxon>Vertebrata</taxon>
        <taxon>Euteleostomi</taxon>
        <taxon>Lepidosauria</taxon>
        <taxon>Squamata</taxon>
        <taxon>Bifurcata</taxon>
        <taxon>Gekkota</taxon>
        <taxon>Sphaerodactylidae</taxon>
        <taxon>Sphaerodactylus</taxon>
    </lineage>
</organism>
<dbReference type="Proteomes" id="UP000827872">
    <property type="component" value="Linkage Group LG05"/>
</dbReference>
<protein>
    <submittedName>
        <fullName evidence="1">Uncharacterized protein</fullName>
    </submittedName>
</protein>
<proteinExistence type="predicted"/>
<dbReference type="EMBL" id="CM037618">
    <property type="protein sequence ID" value="KAH7999151.1"/>
    <property type="molecule type" value="Genomic_DNA"/>
</dbReference>